<proteinExistence type="predicted"/>
<reference evidence="1" key="1">
    <citation type="submission" date="2018-09" db="EMBL/GenBank/DDBJ databases">
        <title>A genomic encyclopedia of anaerobic methanotrophic archaea.</title>
        <authorList>
            <person name="Skennerton C.T."/>
            <person name="Chadwick G.L."/>
            <person name="Laso-Perez R."/>
            <person name="Leu A.O."/>
            <person name="Speth D.R."/>
            <person name="Yu H."/>
            <person name="Morgan-Lang C."/>
            <person name="Hatzenpichler R."/>
            <person name="Goudeau D."/>
            <person name="Malmstrom R."/>
            <person name="Woyke T."/>
            <person name="Hallam S."/>
            <person name="Tyson G.W."/>
            <person name="Wegener G."/>
            <person name="Boetius A."/>
            <person name="Orphan V.J."/>
        </authorList>
    </citation>
    <scope>NUCLEOTIDE SEQUENCE</scope>
    <source>
        <strain evidence="1">CONS3730D10UFb2</strain>
    </source>
</reference>
<gene>
    <name evidence="1" type="ORF">C5S46_05490</name>
</gene>
<evidence type="ECO:0000313" key="1">
    <source>
        <dbReference type="EMBL" id="TKY91494.1"/>
    </source>
</evidence>
<protein>
    <submittedName>
        <fullName evidence="1">2-oxoacid:ferredoxin oxidoreductase subunit gamma</fullName>
    </submittedName>
</protein>
<sequence length="185" mass="19968">MNRYHICLSGSGGRGLILAGVLLADAAVKDGKNVALTSSYGPEARGGASRSNLVISDEPIDYPMPDKMDLILSLNQESCSRFAPELKDNGILVIDSNLVTHHPPIRHYSVPFTEMAQKAGAVVTANVAALGAITALTGIVKRSSLEHVLQKRIRKNLWPINGNALKLGLNSGSKLKKNRDEYFTY</sequence>
<evidence type="ECO:0000313" key="2">
    <source>
        <dbReference type="Proteomes" id="UP000315423"/>
    </source>
</evidence>
<dbReference type="EMBL" id="QYBA01000185">
    <property type="protein sequence ID" value="TKY91494.1"/>
    <property type="molecule type" value="Genomic_DNA"/>
</dbReference>
<accession>A0AC61SAN5</accession>
<name>A0AC61SAN5_9EURY</name>
<organism evidence="1 2">
    <name type="scientific">Candidatus Methanomarinus sp</name>
    <dbReference type="NCBI Taxonomy" id="3386244"/>
    <lineage>
        <taxon>Archaea</taxon>
        <taxon>Methanobacteriati</taxon>
        <taxon>Methanobacteriota</taxon>
        <taxon>Stenosarchaea group</taxon>
        <taxon>Methanomicrobia</taxon>
        <taxon>Methanosarcinales</taxon>
        <taxon>ANME-2 cluster</taxon>
        <taxon>Candidatus Methanocomedenaceae</taxon>
        <taxon>Candidatus Methanomarinus</taxon>
    </lineage>
</organism>
<dbReference type="Proteomes" id="UP000315423">
    <property type="component" value="Unassembled WGS sequence"/>
</dbReference>
<comment type="caution">
    <text evidence="1">The sequence shown here is derived from an EMBL/GenBank/DDBJ whole genome shotgun (WGS) entry which is preliminary data.</text>
</comment>